<organism evidence="1 2">
    <name type="scientific">Micromonospora coerulea</name>
    <dbReference type="NCBI Taxonomy" id="47856"/>
    <lineage>
        <taxon>Bacteria</taxon>
        <taxon>Bacillati</taxon>
        <taxon>Actinomycetota</taxon>
        <taxon>Actinomycetes</taxon>
        <taxon>Micromonosporales</taxon>
        <taxon>Micromonosporaceae</taxon>
        <taxon>Micromonospora</taxon>
    </lineage>
</organism>
<dbReference type="Proteomes" id="UP001500307">
    <property type="component" value="Unassembled WGS sequence"/>
</dbReference>
<proteinExistence type="predicted"/>
<evidence type="ECO:0000313" key="2">
    <source>
        <dbReference type="Proteomes" id="UP001500307"/>
    </source>
</evidence>
<protein>
    <submittedName>
        <fullName evidence="1">Uncharacterized protein</fullName>
    </submittedName>
</protein>
<reference evidence="2" key="1">
    <citation type="journal article" date="2019" name="Int. J. Syst. Evol. Microbiol.">
        <title>The Global Catalogue of Microorganisms (GCM) 10K type strain sequencing project: providing services to taxonomists for standard genome sequencing and annotation.</title>
        <authorList>
            <consortium name="The Broad Institute Genomics Platform"/>
            <consortium name="The Broad Institute Genome Sequencing Center for Infectious Disease"/>
            <person name="Wu L."/>
            <person name="Ma J."/>
        </authorList>
    </citation>
    <scope>NUCLEOTIDE SEQUENCE [LARGE SCALE GENOMIC DNA]</scope>
    <source>
        <strain evidence="2">JCM 3175</strain>
    </source>
</reference>
<keyword evidence="2" id="KW-1185">Reference proteome</keyword>
<accession>A0ABP8SCL9</accession>
<evidence type="ECO:0000313" key="1">
    <source>
        <dbReference type="EMBL" id="GAA4565220.1"/>
    </source>
</evidence>
<dbReference type="EMBL" id="BAABGU010000005">
    <property type="protein sequence ID" value="GAA4565220.1"/>
    <property type="molecule type" value="Genomic_DNA"/>
</dbReference>
<sequence>MRHVVIGTGQPFRQSLRWHCDIKPNEMMPPAVVDEGIQVPVIIEGHRRMLPRQRCPPHPLSLDRFVPNAITDYW</sequence>
<gene>
    <name evidence="1" type="ORF">GCM10023176_12780</name>
</gene>
<name>A0ABP8SCL9_9ACTN</name>
<comment type="caution">
    <text evidence="1">The sequence shown here is derived from an EMBL/GenBank/DDBJ whole genome shotgun (WGS) entry which is preliminary data.</text>
</comment>